<evidence type="ECO:0000259" key="1">
    <source>
        <dbReference type="Pfam" id="PF11955"/>
    </source>
</evidence>
<proteinExistence type="predicted"/>
<dbReference type="AlphaFoldDB" id="A0A371H4W4"/>
<gene>
    <name evidence="2" type="primary">RPD1</name>
    <name evidence="2" type="ORF">CR513_19495</name>
</gene>
<sequence>VTNHLNFSPCTALLDSKALPVPGDSNFFFPSMLLRLAIPFCTLKNARFFMRHKSSGGRRPKKKTYHRVHELDRVMELRKKPSMILHLTSLVQSQPLFLRDLEKNVGFVRKWAFMGLIEKYPSVFRVAGTPPSVSLTARAHSLAQEEAHARASMEPLLVTNLRKLLMLCVDCRVPLQTVELVGPELGLPSDFKECLVAKNPHFFSVRRFGGRDCLVLEDWDSTLAVSAREDRLAQEGVVNLKANGDRRKVKISRDGNYLGPFAFKMNFPAGFRPNVGYLEHLERWQKLEFPSPYLNARRFDAADPKAQKRVVAVIHELLSLTMEKRMTSAQLDAFHAQCRLPSQLLLCLIKHQGIFYLTNKGVRSTVFIKDAYLGSNLIDKCPLLQFYDKFMALCGRANIDLSDNKNSLPMMSRLKSFRKVVSCKIQMRTVLGTLAVNAELGQYICPQII</sequence>
<accession>A0A371H4W4</accession>
<dbReference type="EMBL" id="QJKJ01003582">
    <property type="protein sequence ID" value="RDX97703.1"/>
    <property type="molecule type" value="Genomic_DNA"/>
</dbReference>
<reference evidence="2" key="1">
    <citation type="submission" date="2018-05" db="EMBL/GenBank/DDBJ databases">
        <title>Draft genome of Mucuna pruriens seed.</title>
        <authorList>
            <person name="Nnadi N.E."/>
            <person name="Vos R."/>
            <person name="Hasami M.H."/>
            <person name="Devisetty U.K."/>
            <person name="Aguiy J.C."/>
        </authorList>
    </citation>
    <scope>NUCLEOTIDE SEQUENCE [LARGE SCALE GENOMIC DNA]</scope>
    <source>
        <strain evidence="2">JCA_2017</strain>
    </source>
</reference>
<dbReference type="STRING" id="157652.A0A371H4W4"/>
<dbReference type="Proteomes" id="UP000257109">
    <property type="component" value="Unassembled WGS sequence"/>
</dbReference>
<dbReference type="InterPro" id="IPR021099">
    <property type="entry name" value="PORR_domain"/>
</dbReference>
<dbReference type="InterPro" id="IPR045040">
    <property type="entry name" value="PORR_fam"/>
</dbReference>
<name>A0A371H4W4_MUCPR</name>
<evidence type="ECO:0000313" key="3">
    <source>
        <dbReference type="Proteomes" id="UP000257109"/>
    </source>
</evidence>
<comment type="caution">
    <text evidence="2">The sequence shown here is derived from an EMBL/GenBank/DDBJ whole genome shotgun (WGS) entry which is preliminary data.</text>
</comment>
<dbReference type="PANTHER" id="PTHR31476">
    <property type="entry name" value="PROTEIN WHAT'S THIS FACTOR 1 HOMOLOG, CHLOROPLASTIC"/>
    <property type="match status" value="1"/>
</dbReference>
<dbReference type="Pfam" id="PF11955">
    <property type="entry name" value="PORR"/>
    <property type="match status" value="1"/>
</dbReference>
<protein>
    <submittedName>
        <fullName evidence="2">Protein ROOT PRIMORDIUM DEFECTIVE 1</fullName>
    </submittedName>
</protein>
<dbReference type="OrthoDB" id="1676166at2759"/>
<organism evidence="2 3">
    <name type="scientific">Mucuna pruriens</name>
    <name type="common">Velvet bean</name>
    <name type="synonym">Dolichos pruriens</name>
    <dbReference type="NCBI Taxonomy" id="157652"/>
    <lineage>
        <taxon>Eukaryota</taxon>
        <taxon>Viridiplantae</taxon>
        <taxon>Streptophyta</taxon>
        <taxon>Embryophyta</taxon>
        <taxon>Tracheophyta</taxon>
        <taxon>Spermatophyta</taxon>
        <taxon>Magnoliopsida</taxon>
        <taxon>eudicotyledons</taxon>
        <taxon>Gunneridae</taxon>
        <taxon>Pentapetalae</taxon>
        <taxon>rosids</taxon>
        <taxon>fabids</taxon>
        <taxon>Fabales</taxon>
        <taxon>Fabaceae</taxon>
        <taxon>Papilionoideae</taxon>
        <taxon>50 kb inversion clade</taxon>
        <taxon>NPAAA clade</taxon>
        <taxon>indigoferoid/millettioid clade</taxon>
        <taxon>Phaseoleae</taxon>
        <taxon>Mucuna</taxon>
    </lineage>
</organism>
<evidence type="ECO:0000313" key="2">
    <source>
        <dbReference type="EMBL" id="RDX97703.1"/>
    </source>
</evidence>
<dbReference type="GO" id="GO:0003723">
    <property type="term" value="F:RNA binding"/>
    <property type="evidence" value="ECO:0007669"/>
    <property type="project" value="InterPro"/>
</dbReference>
<feature type="non-terminal residue" evidence="2">
    <location>
        <position position="1"/>
    </location>
</feature>
<feature type="domain" description="PORR" evidence="1">
    <location>
        <begin position="66"/>
        <end position="396"/>
    </location>
</feature>
<dbReference type="PANTHER" id="PTHR31476:SF11">
    <property type="entry name" value="UBIQUITIN CARBOXYL-TERMINAL HYDROLASE FAMILY PROTEIN"/>
    <property type="match status" value="1"/>
</dbReference>
<keyword evidence="3" id="KW-1185">Reference proteome</keyword>